<comment type="caution">
    <text evidence="7">The sequence shown here is derived from an EMBL/GenBank/DDBJ whole genome shotgun (WGS) entry which is preliminary data.</text>
</comment>
<gene>
    <name evidence="7" type="ORF">ABID37_001216</name>
</gene>
<dbReference type="SUPFAM" id="SSF47598">
    <property type="entry name" value="Ribbon-helix-helix"/>
    <property type="match status" value="1"/>
</dbReference>
<evidence type="ECO:0000256" key="3">
    <source>
        <dbReference type="ARBA" id="ARBA00022603"/>
    </source>
</evidence>
<dbReference type="Pfam" id="PF01555">
    <property type="entry name" value="N6_N4_Mtase"/>
    <property type="match status" value="1"/>
</dbReference>
<name>A0ABV2MW39_9HYPH</name>
<dbReference type="PROSITE" id="PS00092">
    <property type="entry name" value="N6_MTASE"/>
    <property type="match status" value="1"/>
</dbReference>
<protein>
    <recommendedName>
        <fullName evidence="2">site-specific DNA-methyltransferase (adenine-specific)</fullName>
        <ecNumber evidence="2">2.1.1.72</ecNumber>
    </recommendedName>
</protein>
<evidence type="ECO:0000259" key="6">
    <source>
        <dbReference type="Pfam" id="PF01555"/>
    </source>
</evidence>
<evidence type="ECO:0000313" key="7">
    <source>
        <dbReference type="EMBL" id="MET3791013.1"/>
    </source>
</evidence>
<feature type="domain" description="DNA methylase N-4/N-6" evidence="6">
    <location>
        <begin position="24"/>
        <end position="119"/>
    </location>
</feature>
<evidence type="ECO:0000256" key="4">
    <source>
        <dbReference type="ARBA" id="ARBA00022679"/>
    </source>
</evidence>
<keyword evidence="3 7" id="KW-0489">Methyltransferase</keyword>
<keyword evidence="8" id="KW-1185">Reference proteome</keyword>
<dbReference type="SUPFAM" id="SSF53335">
    <property type="entry name" value="S-adenosyl-L-methionine-dependent methyltransferases"/>
    <property type="match status" value="1"/>
</dbReference>
<dbReference type="InterPro" id="IPR029063">
    <property type="entry name" value="SAM-dependent_MTases_sf"/>
</dbReference>
<evidence type="ECO:0000313" key="8">
    <source>
        <dbReference type="Proteomes" id="UP001549076"/>
    </source>
</evidence>
<keyword evidence="4" id="KW-0808">Transferase</keyword>
<organism evidence="7 8">
    <name type="scientific">Aquamicrobium terrae</name>
    <dbReference type="NCBI Taxonomy" id="1324945"/>
    <lineage>
        <taxon>Bacteria</taxon>
        <taxon>Pseudomonadati</taxon>
        <taxon>Pseudomonadota</taxon>
        <taxon>Alphaproteobacteria</taxon>
        <taxon>Hyphomicrobiales</taxon>
        <taxon>Phyllobacteriaceae</taxon>
        <taxon>Aquamicrobium</taxon>
    </lineage>
</organism>
<reference evidence="7 8" key="1">
    <citation type="submission" date="2024-06" db="EMBL/GenBank/DDBJ databases">
        <title>Genomic Encyclopedia of Type Strains, Phase IV (KMG-IV): sequencing the most valuable type-strain genomes for metagenomic binning, comparative biology and taxonomic classification.</title>
        <authorList>
            <person name="Goeker M."/>
        </authorList>
    </citation>
    <scope>NUCLEOTIDE SEQUENCE [LARGE SCALE GENOMIC DNA]</scope>
    <source>
        <strain evidence="7 8">DSM 27865</strain>
    </source>
</reference>
<accession>A0ABV2MW39</accession>
<dbReference type="GO" id="GO:0008168">
    <property type="term" value="F:methyltransferase activity"/>
    <property type="evidence" value="ECO:0007669"/>
    <property type="project" value="UniProtKB-KW"/>
</dbReference>
<evidence type="ECO:0000256" key="5">
    <source>
        <dbReference type="ARBA" id="ARBA00047942"/>
    </source>
</evidence>
<proteinExistence type="inferred from homology"/>
<dbReference type="EMBL" id="JBEPML010000003">
    <property type="protein sequence ID" value="MET3791013.1"/>
    <property type="molecule type" value="Genomic_DNA"/>
</dbReference>
<dbReference type="InterPro" id="IPR002941">
    <property type="entry name" value="DNA_methylase_N4/N6"/>
</dbReference>
<dbReference type="GO" id="GO:0032259">
    <property type="term" value="P:methylation"/>
    <property type="evidence" value="ECO:0007669"/>
    <property type="project" value="UniProtKB-KW"/>
</dbReference>
<dbReference type="InterPro" id="IPR002052">
    <property type="entry name" value="DNA_methylase_N6_adenine_CS"/>
</dbReference>
<dbReference type="InterPro" id="IPR010985">
    <property type="entry name" value="Ribbon_hlx_hlx"/>
</dbReference>
<sequence>MMVLPEIILSGDCRDRMPAHGPYDMILADPPYGDTSLAWDRRVEGWLALARAALAPTGSMWVFGSLRSFMATADRFADAGLRLAQEIVWEKQNGTSFHADRFKRVHELAVQFYPAETPWREIYNDPQTHITPALRGRIKIAAFRRGVTVADMLRDLLAREFPPNDGDTP</sequence>
<dbReference type="EC" id="2.1.1.72" evidence="2"/>
<dbReference type="Proteomes" id="UP001549076">
    <property type="component" value="Unassembled WGS sequence"/>
</dbReference>
<dbReference type="Gene3D" id="3.40.50.150">
    <property type="entry name" value="Vaccinia Virus protein VP39"/>
    <property type="match status" value="1"/>
</dbReference>
<comment type="similarity">
    <text evidence="1">Belongs to the N(4)/N(6)-methyltransferase family.</text>
</comment>
<evidence type="ECO:0000256" key="2">
    <source>
        <dbReference type="ARBA" id="ARBA00011900"/>
    </source>
</evidence>
<evidence type="ECO:0000256" key="1">
    <source>
        <dbReference type="ARBA" id="ARBA00006594"/>
    </source>
</evidence>
<comment type="catalytic activity">
    <reaction evidence="5">
        <text>a 2'-deoxyadenosine in DNA + S-adenosyl-L-methionine = an N(6)-methyl-2'-deoxyadenosine in DNA + S-adenosyl-L-homocysteine + H(+)</text>
        <dbReference type="Rhea" id="RHEA:15197"/>
        <dbReference type="Rhea" id="RHEA-COMP:12418"/>
        <dbReference type="Rhea" id="RHEA-COMP:12419"/>
        <dbReference type="ChEBI" id="CHEBI:15378"/>
        <dbReference type="ChEBI" id="CHEBI:57856"/>
        <dbReference type="ChEBI" id="CHEBI:59789"/>
        <dbReference type="ChEBI" id="CHEBI:90615"/>
        <dbReference type="ChEBI" id="CHEBI:90616"/>
        <dbReference type="EC" id="2.1.1.72"/>
    </reaction>
</comment>